<keyword evidence="5 6" id="KW-0449">Lipoprotein</keyword>
<evidence type="ECO:0000313" key="6">
    <source>
        <dbReference type="EMBL" id="MEX3740248.1"/>
    </source>
</evidence>
<dbReference type="EMBL" id="JBDLOU010000040">
    <property type="protein sequence ID" value="MEX3740248.1"/>
    <property type="molecule type" value="Genomic_DNA"/>
</dbReference>
<evidence type="ECO:0000313" key="7">
    <source>
        <dbReference type="Proteomes" id="UP001558474"/>
    </source>
</evidence>
<dbReference type="RefSeq" id="WP_346406457.1">
    <property type="nucleotide sequence ID" value="NZ_JBDLOU010000040.1"/>
</dbReference>
<evidence type="ECO:0000256" key="5">
    <source>
        <dbReference type="ARBA" id="ARBA00023288"/>
    </source>
</evidence>
<keyword evidence="1" id="KW-1003">Cell membrane</keyword>
<comment type="caution">
    <text evidence="6">The sequence shown here is derived from an EMBL/GenBank/DDBJ whole genome shotgun (WGS) entry which is preliminary data.</text>
</comment>
<evidence type="ECO:0000256" key="4">
    <source>
        <dbReference type="ARBA" id="ARBA00023139"/>
    </source>
</evidence>
<evidence type="ECO:0000256" key="3">
    <source>
        <dbReference type="ARBA" id="ARBA00023136"/>
    </source>
</evidence>
<gene>
    <name evidence="6" type="ORF">ABFW12_18670</name>
</gene>
<proteinExistence type="predicted"/>
<reference evidence="6 7" key="1">
    <citation type="submission" date="2024-04" db="EMBL/GenBank/DDBJ databases">
        <title>Genomic Markers of Mycobacteria.</title>
        <authorList>
            <person name="Soliman M.S."/>
            <person name="Elkholy A."/>
            <person name="Soliman N.S."/>
            <person name="Abbas A."/>
            <person name="Khayrat S."/>
            <person name="Shawky S."/>
        </authorList>
    </citation>
    <scope>NUCLEOTIDE SEQUENCE [LARGE SCALE GENOMIC DNA]</scope>
    <source>
        <strain evidence="6 7">Egy-CU-AM5</strain>
    </source>
</reference>
<evidence type="ECO:0000256" key="1">
    <source>
        <dbReference type="ARBA" id="ARBA00022475"/>
    </source>
</evidence>
<keyword evidence="4" id="KW-0564">Palmitate</keyword>
<name>A0ABV3VJ51_9MYCO</name>
<sequence length="164" mass="17040">MSEQQAGDLRMTDVGAPGEATVPGHVAFANGLDVAVAQAAVSGLDSLWGDPDLTWAIGQQGAVGEVAWVLAVIAQGSVSSPEHLLLFRNGAFVGTATPEPRPFTRVTDVAGDVVTVEYRWIVGEEPFAAPAGAGTVRYEVGTAGVRALDPEPWPPELFDGEDNS</sequence>
<organism evidence="6 7">
    <name type="scientific">Mycolicibacterium porcinum</name>
    <dbReference type="NCBI Taxonomy" id="39693"/>
    <lineage>
        <taxon>Bacteria</taxon>
        <taxon>Bacillati</taxon>
        <taxon>Actinomycetota</taxon>
        <taxon>Actinomycetes</taxon>
        <taxon>Mycobacteriales</taxon>
        <taxon>Mycobacteriaceae</taxon>
        <taxon>Mycolicibacterium</taxon>
    </lineage>
</organism>
<evidence type="ECO:0000256" key="2">
    <source>
        <dbReference type="ARBA" id="ARBA00022729"/>
    </source>
</evidence>
<keyword evidence="3" id="KW-0472">Membrane</keyword>
<dbReference type="Proteomes" id="UP001558474">
    <property type="component" value="Unassembled WGS sequence"/>
</dbReference>
<accession>A0ABV3VJ51</accession>
<dbReference type="Pfam" id="PF14041">
    <property type="entry name" value="Lipoprotein_21"/>
    <property type="match status" value="1"/>
</dbReference>
<keyword evidence="2" id="KW-0732">Signal</keyword>
<dbReference type="InterPro" id="IPR025971">
    <property type="entry name" value="LppP/LprE"/>
</dbReference>
<protein>
    <submittedName>
        <fullName evidence="6">LppP/LprE family lipoprotein</fullName>
    </submittedName>
</protein>
<keyword evidence="7" id="KW-1185">Reference proteome</keyword>